<evidence type="ECO:0000256" key="5">
    <source>
        <dbReference type="ARBA" id="ARBA00023136"/>
    </source>
</evidence>
<dbReference type="STRING" id="1236971.JCM9152_1063"/>
<keyword evidence="8" id="KW-1185">Reference proteome</keyword>
<feature type="transmembrane region" description="Helical" evidence="6">
    <location>
        <begin position="243"/>
        <end position="262"/>
    </location>
</feature>
<feature type="transmembrane region" description="Helical" evidence="6">
    <location>
        <begin position="219"/>
        <end position="237"/>
    </location>
</feature>
<dbReference type="InterPro" id="IPR051327">
    <property type="entry name" value="MATE_MepA_subfamily"/>
</dbReference>
<evidence type="ECO:0000256" key="4">
    <source>
        <dbReference type="ARBA" id="ARBA00022989"/>
    </source>
</evidence>
<dbReference type="GO" id="GO:0005886">
    <property type="term" value="C:plasma membrane"/>
    <property type="evidence" value="ECO:0007669"/>
    <property type="project" value="UniProtKB-SubCell"/>
</dbReference>
<evidence type="ECO:0000256" key="6">
    <source>
        <dbReference type="SAM" id="Phobius"/>
    </source>
</evidence>
<evidence type="ECO:0000256" key="1">
    <source>
        <dbReference type="ARBA" id="ARBA00004651"/>
    </source>
</evidence>
<keyword evidence="4 6" id="KW-1133">Transmembrane helix</keyword>
<evidence type="ECO:0000256" key="2">
    <source>
        <dbReference type="ARBA" id="ARBA00022475"/>
    </source>
</evidence>
<dbReference type="EMBL" id="BAUU01000006">
    <property type="protein sequence ID" value="GAE29688.1"/>
    <property type="molecule type" value="Genomic_DNA"/>
</dbReference>
<dbReference type="PANTHER" id="PTHR43823">
    <property type="entry name" value="SPORULATION PROTEIN YKVU"/>
    <property type="match status" value="1"/>
</dbReference>
<evidence type="ECO:0000256" key="3">
    <source>
        <dbReference type="ARBA" id="ARBA00022692"/>
    </source>
</evidence>
<comment type="caution">
    <text evidence="7">The sequence shown here is derived from an EMBL/GenBank/DDBJ whole genome shotgun (WGS) entry which is preliminary data.</text>
</comment>
<feature type="transmembrane region" description="Helical" evidence="6">
    <location>
        <begin position="183"/>
        <end position="207"/>
    </location>
</feature>
<accession>W4QDC2</accession>
<organism evidence="7 8">
    <name type="scientific">Halalkalibacter hemicellulosilyticusJCM 9152</name>
    <dbReference type="NCBI Taxonomy" id="1236971"/>
    <lineage>
        <taxon>Bacteria</taxon>
        <taxon>Bacillati</taxon>
        <taxon>Bacillota</taxon>
        <taxon>Bacilli</taxon>
        <taxon>Bacillales</taxon>
        <taxon>Bacillaceae</taxon>
        <taxon>Halalkalibacter</taxon>
    </lineage>
</organism>
<proteinExistence type="predicted"/>
<protein>
    <submittedName>
        <fullName evidence="7">Multi antimicrobial extrusion protein</fullName>
    </submittedName>
</protein>
<keyword evidence="3 6" id="KW-0812">Transmembrane</keyword>
<feature type="transmembrane region" description="Helical" evidence="6">
    <location>
        <begin position="141"/>
        <end position="163"/>
    </location>
</feature>
<keyword evidence="2" id="KW-1003">Cell membrane</keyword>
<dbReference type="GO" id="GO:0015297">
    <property type="term" value="F:antiporter activity"/>
    <property type="evidence" value="ECO:0007669"/>
    <property type="project" value="InterPro"/>
</dbReference>
<comment type="subcellular location">
    <subcellularLocation>
        <location evidence="1">Cell membrane</location>
        <topology evidence="1">Multi-pass membrane protein</topology>
    </subcellularLocation>
</comment>
<name>W4QDC2_9BACI</name>
<gene>
    <name evidence="7" type="ORF">JCM9152_1063</name>
</gene>
<dbReference type="InterPro" id="IPR002528">
    <property type="entry name" value="MATE_fam"/>
</dbReference>
<evidence type="ECO:0000313" key="7">
    <source>
        <dbReference type="EMBL" id="GAE29688.1"/>
    </source>
</evidence>
<dbReference type="RefSeq" id="WP_369384522.1">
    <property type="nucleotide sequence ID" value="NZ_BAUU01000006.1"/>
</dbReference>
<feature type="transmembrane region" description="Helical" evidence="6">
    <location>
        <begin position="97"/>
        <end position="120"/>
    </location>
</feature>
<feature type="transmembrane region" description="Helical" evidence="6">
    <location>
        <begin position="20"/>
        <end position="43"/>
    </location>
</feature>
<evidence type="ECO:0000313" key="8">
    <source>
        <dbReference type="Proteomes" id="UP000018895"/>
    </source>
</evidence>
<dbReference type="PANTHER" id="PTHR43823:SF3">
    <property type="entry name" value="MULTIDRUG EXPORT PROTEIN MEPA"/>
    <property type="match status" value="1"/>
</dbReference>
<dbReference type="Pfam" id="PF01554">
    <property type="entry name" value="MatE"/>
    <property type="match status" value="1"/>
</dbReference>
<feature type="transmembrane region" description="Helical" evidence="6">
    <location>
        <begin position="64"/>
        <end position="85"/>
    </location>
</feature>
<dbReference type="GO" id="GO:0042910">
    <property type="term" value="F:xenobiotic transmembrane transporter activity"/>
    <property type="evidence" value="ECO:0007669"/>
    <property type="project" value="InterPro"/>
</dbReference>
<dbReference type="Proteomes" id="UP000018895">
    <property type="component" value="Unassembled WGS sequence"/>
</dbReference>
<sequence length="293" mass="32321">MLNIILDPIFIFGLNMGVAGAAWATVISQAAVTVVLLHYYLTGKSSLSLTWRDLIVRWNILKEVTVVGMPAFVQQASGSIMMIVINTMLVQHGGDLYLGIFGLIQRIIMFTVMPLIGVMQGMMPIVGYNFGAKKFARMRETIWLTLKVVTIASVVISALLLLVPTWFLRIFTNDPVVLEEGAYAMRIMFIVFSVVGIQVVSGGLYQALGKAKPAMILSLSRQIIFLIPLVIILPQFFGLTGVWLAFPVSDFLSTILAVYLLYRDRDTILVKGKDEDLDQGEEEPQIAVTSSGV</sequence>
<dbReference type="AlphaFoldDB" id="W4QDC2"/>
<reference evidence="7" key="1">
    <citation type="journal article" date="2014" name="Genome Announc.">
        <title>Draft Genome Sequences of Three Alkaliphilic Bacillus Strains, Bacillus wakoensis JCM 9140T, Bacillus akibai JCM 9157T, and Bacillus hemicellulosilyticus JCM 9152T.</title>
        <authorList>
            <person name="Yuki M."/>
            <person name="Oshima K."/>
            <person name="Suda W."/>
            <person name="Oshida Y."/>
            <person name="Kitamura K."/>
            <person name="Iida T."/>
            <person name="Hattori M."/>
            <person name="Ohkuma M."/>
        </authorList>
    </citation>
    <scope>NUCLEOTIDE SEQUENCE [LARGE SCALE GENOMIC DNA]</scope>
    <source>
        <strain evidence="7">JCM 9152</strain>
    </source>
</reference>
<keyword evidence="5 6" id="KW-0472">Membrane</keyword>